<evidence type="ECO:0000313" key="1">
    <source>
        <dbReference type="EMBL" id="CAG8676483.1"/>
    </source>
</evidence>
<keyword evidence="2" id="KW-1185">Reference proteome</keyword>
<dbReference type="EMBL" id="CAJVPI010005962">
    <property type="protein sequence ID" value="CAG8676483.1"/>
    <property type="molecule type" value="Genomic_DNA"/>
</dbReference>
<accession>A0A9N9EGU9</accession>
<dbReference type="Proteomes" id="UP000789739">
    <property type="component" value="Unassembled WGS sequence"/>
</dbReference>
<feature type="non-terminal residue" evidence="1">
    <location>
        <position position="104"/>
    </location>
</feature>
<name>A0A9N9EGU9_9GLOM</name>
<organism evidence="1 2">
    <name type="scientific">Paraglomus brasilianum</name>
    <dbReference type="NCBI Taxonomy" id="144538"/>
    <lineage>
        <taxon>Eukaryota</taxon>
        <taxon>Fungi</taxon>
        <taxon>Fungi incertae sedis</taxon>
        <taxon>Mucoromycota</taxon>
        <taxon>Glomeromycotina</taxon>
        <taxon>Glomeromycetes</taxon>
        <taxon>Paraglomerales</taxon>
        <taxon>Paraglomeraceae</taxon>
        <taxon>Paraglomus</taxon>
    </lineage>
</organism>
<evidence type="ECO:0000313" key="2">
    <source>
        <dbReference type="Proteomes" id="UP000789739"/>
    </source>
</evidence>
<sequence>RPTLETRKTIRHAVGRGVGKACYALRIWWLPTLQQDSISNKRVDIIATMSFLNFIEITKAKRDSVSVDIVAIMTFFNFVEITKDDYHSGTATAQKGLEHLSVSG</sequence>
<proteinExistence type="predicted"/>
<protein>
    <submittedName>
        <fullName evidence="1">37_t:CDS:1</fullName>
    </submittedName>
</protein>
<dbReference type="AlphaFoldDB" id="A0A9N9EGU9"/>
<comment type="caution">
    <text evidence="1">The sequence shown here is derived from an EMBL/GenBank/DDBJ whole genome shotgun (WGS) entry which is preliminary data.</text>
</comment>
<reference evidence="1" key="1">
    <citation type="submission" date="2021-06" db="EMBL/GenBank/DDBJ databases">
        <authorList>
            <person name="Kallberg Y."/>
            <person name="Tangrot J."/>
            <person name="Rosling A."/>
        </authorList>
    </citation>
    <scope>NUCLEOTIDE SEQUENCE</scope>
    <source>
        <strain evidence="1">BR232B</strain>
    </source>
</reference>
<gene>
    <name evidence="1" type="ORF">PBRASI_LOCUS11574</name>
</gene>